<keyword evidence="2" id="KW-0812">Transmembrane</keyword>
<evidence type="ECO:0000313" key="5">
    <source>
        <dbReference type="Proteomes" id="UP001595843"/>
    </source>
</evidence>
<evidence type="ECO:0000313" key="4">
    <source>
        <dbReference type="EMBL" id="MFC4077547.1"/>
    </source>
</evidence>
<evidence type="ECO:0000256" key="1">
    <source>
        <dbReference type="ARBA" id="ARBA00006068"/>
    </source>
</evidence>
<reference evidence="5" key="1">
    <citation type="journal article" date="2019" name="Int. J. Syst. Evol. Microbiol.">
        <title>The Global Catalogue of Microorganisms (GCM) 10K type strain sequencing project: providing services to taxonomists for standard genome sequencing and annotation.</title>
        <authorList>
            <consortium name="The Broad Institute Genomics Platform"/>
            <consortium name="The Broad Institute Genome Sequencing Center for Infectious Disease"/>
            <person name="Wu L."/>
            <person name="Ma J."/>
        </authorList>
    </citation>
    <scope>NUCLEOTIDE SEQUENCE [LARGE SCALE GENOMIC DNA]</scope>
    <source>
        <strain evidence="5">IBRC-M 10813</strain>
    </source>
</reference>
<keyword evidence="2" id="KW-0472">Membrane</keyword>
<name>A0ABV8JLE7_9BACL</name>
<dbReference type="PANTHER" id="PTHR33392:SF6">
    <property type="entry name" value="POLYISOPRENYL-TEICHOIC ACID--PEPTIDOGLYCAN TEICHOIC ACID TRANSFERASE TAGU"/>
    <property type="match status" value="1"/>
</dbReference>
<evidence type="ECO:0000256" key="2">
    <source>
        <dbReference type="SAM" id="Phobius"/>
    </source>
</evidence>
<dbReference type="Gene3D" id="3.40.630.190">
    <property type="entry name" value="LCP protein"/>
    <property type="match status" value="1"/>
</dbReference>
<comment type="caution">
    <text evidence="4">The sequence shown here is derived from an EMBL/GenBank/DDBJ whole genome shotgun (WGS) entry which is preliminary data.</text>
</comment>
<dbReference type="Pfam" id="PF03816">
    <property type="entry name" value="LytR_cpsA_psr"/>
    <property type="match status" value="1"/>
</dbReference>
<keyword evidence="5" id="KW-1185">Reference proteome</keyword>
<organism evidence="4 5">
    <name type="scientific">Salinithrix halophila</name>
    <dbReference type="NCBI Taxonomy" id="1485204"/>
    <lineage>
        <taxon>Bacteria</taxon>
        <taxon>Bacillati</taxon>
        <taxon>Bacillota</taxon>
        <taxon>Bacilli</taxon>
        <taxon>Bacillales</taxon>
        <taxon>Thermoactinomycetaceae</taxon>
        <taxon>Salinithrix</taxon>
    </lineage>
</organism>
<dbReference type="Proteomes" id="UP001595843">
    <property type="component" value="Unassembled WGS sequence"/>
</dbReference>
<dbReference type="EMBL" id="JBHSAP010000015">
    <property type="protein sequence ID" value="MFC4077547.1"/>
    <property type="molecule type" value="Genomic_DNA"/>
</dbReference>
<feature type="domain" description="Cell envelope-related transcriptional attenuator" evidence="3">
    <location>
        <begin position="82"/>
        <end position="236"/>
    </location>
</feature>
<evidence type="ECO:0000259" key="3">
    <source>
        <dbReference type="Pfam" id="PF03816"/>
    </source>
</evidence>
<protein>
    <submittedName>
        <fullName evidence="4">LCP family protein</fullName>
    </submittedName>
</protein>
<keyword evidence="2" id="KW-1133">Transmembrane helix</keyword>
<dbReference type="PANTHER" id="PTHR33392">
    <property type="entry name" value="POLYISOPRENYL-TEICHOIC ACID--PEPTIDOGLYCAN TEICHOIC ACID TRANSFERASE TAGU"/>
    <property type="match status" value="1"/>
</dbReference>
<gene>
    <name evidence="4" type="ORF">ACFOUO_12135</name>
</gene>
<dbReference type="PROSITE" id="PS51257">
    <property type="entry name" value="PROKAR_LIPOPROTEIN"/>
    <property type="match status" value="1"/>
</dbReference>
<proteinExistence type="inferred from homology"/>
<dbReference type="InterPro" id="IPR004474">
    <property type="entry name" value="LytR_CpsA_psr"/>
</dbReference>
<dbReference type="InterPro" id="IPR050922">
    <property type="entry name" value="LytR/CpsA/Psr_CW_biosynth"/>
</dbReference>
<feature type="transmembrane region" description="Helical" evidence="2">
    <location>
        <begin position="12"/>
        <end position="36"/>
    </location>
</feature>
<accession>A0ABV8JLE7</accession>
<dbReference type="NCBIfam" id="TIGR00350">
    <property type="entry name" value="lytR_cpsA_psr"/>
    <property type="match status" value="1"/>
</dbReference>
<sequence>MKREKKKKARRIGIWFLILILVGILSTAGCFAYQVWKANEQSYAPLNRNKSSHRQKEVTMNEPFTLMLVGTDVRTATNKNWRSDVIMIAAVNPAKKSIKVVSIPRDTLTEIANTEGLQTKINAAPYYGRQADIDPMTNLAETVENFINIPIDYYMKINFKGFMDLVDAVGGIEVKVPFDFNMKLFYKWYTFKKGPTHMNGHEALAYVRMRKSDPRGDLGRNERQREAVQALMKKVVSLDSVTKTDDILKAVGQNINHNIKMKEMLALENLYRQIPSGRIEMVKIRGENSNQNSQHLWYYLVNDQERKRVSRILRKQLDLSSSTASP</sequence>
<comment type="similarity">
    <text evidence="1">Belongs to the LytR/CpsA/Psr (LCP) family.</text>
</comment>